<accession>A0A172TZ67</accession>
<reference evidence="3" key="1">
    <citation type="submission" date="2015-01" db="EMBL/GenBank/DDBJ databases">
        <title>Flavisolibacter sp./LCS9/ whole genome sequencing.</title>
        <authorList>
            <person name="Kim M.K."/>
            <person name="Srinivasan S."/>
            <person name="Lee J.-J."/>
        </authorList>
    </citation>
    <scope>NUCLEOTIDE SEQUENCE [LARGE SCALE GENOMIC DNA]</scope>
    <source>
        <strain evidence="3">LCS9</strain>
    </source>
</reference>
<keyword evidence="3" id="KW-1185">Reference proteome</keyword>
<dbReference type="Proteomes" id="UP000077177">
    <property type="component" value="Chromosome"/>
</dbReference>
<reference evidence="2 3" key="2">
    <citation type="journal article" date="2016" name="Int. J. Syst. Evol. Microbiol.">
        <title>Flavisolibacter tropicus sp. nov., isolated from tropical soil.</title>
        <authorList>
            <person name="Lee J.J."/>
            <person name="Kang M.S."/>
            <person name="Kim G.S."/>
            <person name="Lee C.S."/>
            <person name="Lim S."/>
            <person name="Lee J."/>
            <person name="Roh S.H."/>
            <person name="Kang H."/>
            <person name="Ha J.M."/>
            <person name="Bae S."/>
            <person name="Jung H.Y."/>
            <person name="Kim M.K."/>
        </authorList>
    </citation>
    <scope>NUCLEOTIDE SEQUENCE [LARGE SCALE GENOMIC DNA]</scope>
    <source>
        <strain evidence="2 3">LCS9</strain>
    </source>
</reference>
<evidence type="ECO:0000313" key="3">
    <source>
        <dbReference type="Proteomes" id="UP000077177"/>
    </source>
</evidence>
<proteinExistence type="predicted"/>
<dbReference type="KEGG" id="fla:SY85_19540"/>
<feature type="coiled-coil region" evidence="1">
    <location>
        <begin position="200"/>
        <end position="234"/>
    </location>
</feature>
<evidence type="ECO:0000313" key="2">
    <source>
        <dbReference type="EMBL" id="ANE52350.1"/>
    </source>
</evidence>
<gene>
    <name evidence="2" type="ORF">SY85_19540</name>
</gene>
<name>A0A172TZ67_9BACT</name>
<protein>
    <submittedName>
        <fullName evidence="2">Uncharacterized protein</fullName>
    </submittedName>
</protein>
<keyword evidence="1" id="KW-0175">Coiled coil</keyword>
<organism evidence="2 3">
    <name type="scientific">Flavisolibacter tropicus</name>
    <dbReference type="NCBI Taxonomy" id="1492898"/>
    <lineage>
        <taxon>Bacteria</taxon>
        <taxon>Pseudomonadati</taxon>
        <taxon>Bacteroidota</taxon>
        <taxon>Chitinophagia</taxon>
        <taxon>Chitinophagales</taxon>
        <taxon>Chitinophagaceae</taxon>
        <taxon>Flavisolibacter</taxon>
    </lineage>
</organism>
<dbReference type="STRING" id="1492898.SY85_19540"/>
<dbReference type="EMBL" id="CP011390">
    <property type="protein sequence ID" value="ANE52350.1"/>
    <property type="molecule type" value="Genomic_DNA"/>
</dbReference>
<dbReference type="AlphaFoldDB" id="A0A172TZ67"/>
<sequence>MVILLKPVSFSEEGQCLKIHLAVAKSFLIYLFKISYMKAISTLLAGCILTLTTSAQSISTGVSFNKSTQPAIMLLLPYSESITEGAILQKLRDNGYDPETKGKAFWKQNKVNGFYTFKSVVLKDIYESPLDLYFKVEPRGKKENETATVYFLVSKGDEKFITPEADQEIHSNAKKFLNKLVDESAAYKLKVEIEDQDGVVKEAEKKLTKTQESEQELQKKIVQLQEEIRLNKLQQDNQKKVVETEKAKLAELKGKVKK</sequence>
<evidence type="ECO:0000256" key="1">
    <source>
        <dbReference type="SAM" id="Coils"/>
    </source>
</evidence>